<evidence type="ECO:0000256" key="2">
    <source>
        <dbReference type="ARBA" id="ARBA00022475"/>
    </source>
</evidence>
<keyword evidence="4 6" id="KW-1133">Transmembrane helix</keyword>
<evidence type="ECO:0000256" key="1">
    <source>
        <dbReference type="ARBA" id="ARBA00004651"/>
    </source>
</evidence>
<keyword evidence="3 6" id="KW-0812">Transmembrane</keyword>
<feature type="transmembrane region" description="Helical" evidence="6">
    <location>
        <begin position="6"/>
        <end position="27"/>
    </location>
</feature>
<reference evidence="9" key="1">
    <citation type="journal article" date="2019" name="Int. J. Syst. Evol. Microbiol.">
        <title>The Global Catalogue of Microorganisms (GCM) 10K type strain sequencing project: providing services to taxonomists for standard genome sequencing and annotation.</title>
        <authorList>
            <consortium name="The Broad Institute Genomics Platform"/>
            <consortium name="The Broad Institute Genome Sequencing Center for Infectious Disease"/>
            <person name="Wu L."/>
            <person name="Ma J."/>
        </authorList>
    </citation>
    <scope>NUCLEOTIDE SEQUENCE [LARGE SCALE GENOMIC DNA]</scope>
    <source>
        <strain evidence="9">NBRC 105830</strain>
    </source>
</reference>
<dbReference type="EMBL" id="BSUJ01000001">
    <property type="protein sequence ID" value="GMA18333.1"/>
    <property type="molecule type" value="Genomic_DNA"/>
</dbReference>
<feature type="domain" description="ABC3 transporter permease C-terminal" evidence="7">
    <location>
        <begin position="6"/>
        <end position="117"/>
    </location>
</feature>
<comment type="caution">
    <text evidence="8">The sequence shown here is derived from an EMBL/GenBank/DDBJ whole genome shotgun (WGS) entry which is preliminary data.</text>
</comment>
<keyword evidence="2" id="KW-1003">Cell membrane</keyword>
<name>A0ABQ6HJT5_9MICO</name>
<evidence type="ECO:0000256" key="3">
    <source>
        <dbReference type="ARBA" id="ARBA00022692"/>
    </source>
</evidence>
<dbReference type="InterPro" id="IPR003838">
    <property type="entry name" value="ABC3_permease_C"/>
</dbReference>
<accession>A0ABQ6HJT5</accession>
<evidence type="ECO:0000256" key="6">
    <source>
        <dbReference type="SAM" id="Phobius"/>
    </source>
</evidence>
<organism evidence="8 9">
    <name type="scientific">Arsenicicoccus piscis</name>
    <dbReference type="NCBI Taxonomy" id="673954"/>
    <lineage>
        <taxon>Bacteria</taxon>
        <taxon>Bacillati</taxon>
        <taxon>Actinomycetota</taxon>
        <taxon>Actinomycetes</taxon>
        <taxon>Micrococcales</taxon>
        <taxon>Intrasporangiaceae</taxon>
        <taxon>Arsenicicoccus</taxon>
    </lineage>
</organism>
<protein>
    <recommendedName>
        <fullName evidence="7">ABC3 transporter permease C-terminal domain-containing protein</fullName>
    </recommendedName>
</protein>
<feature type="transmembrane region" description="Helical" evidence="6">
    <location>
        <begin position="56"/>
        <end position="78"/>
    </location>
</feature>
<dbReference type="Proteomes" id="UP001157109">
    <property type="component" value="Unassembled WGS sequence"/>
</dbReference>
<comment type="subcellular location">
    <subcellularLocation>
        <location evidence="1">Cell membrane</location>
        <topology evidence="1">Multi-pass membrane protein</topology>
    </subcellularLocation>
</comment>
<dbReference type="Pfam" id="PF02687">
    <property type="entry name" value="FtsX"/>
    <property type="match status" value="1"/>
</dbReference>
<evidence type="ECO:0000256" key="5">
    <source>
        <dbReference type="ARBA" id="ARBA00023136"/>
    </source>
</evidence>
<feature type="transmembrane region" description="Helical" evidence="6">
    <location>
        <begin position="98"/>
        <end position="123"/>
    </location>
</feature>
<evidence type="ECO:0000259" key="7">
    <source>
        <dbReference type="Pfam" id="PF02687"/>
    </source>
</evidence>
<sequence length="137" mass="14267">MQLALVVAVVALLVAALVIVVVVDTAWRTRTADLAALRVVGLAQADVRRVATTEQVVLVLVGIAIGALAGWLGAALTLPMVPFFTRPLAAFPPVTTVLTGPLVLAVLVTLALLLPVAVAVGVAQAREARPRLIREER</sequence>
<proteinExistence type="predicted"/>
<dbReference type="RefSeq" id="WP_241443861.1">
    <property type="nucleotide sequence ID" value="NZ_BSUJ01000001.1"/>
</dbReference>
<gene>
    <name evidence="8" type="ORF">GCM10025862_03540</name>
</gene>
<evidence type="ECO:0000256" key="4">
    <source>
        <dbReference type="ARBA" id="ARBA00022989"/>
    </source>
</evidence>
<evidence type="ECO:0000313" key="9">
    <source>
        <dbReference type="Proteomes" id="UP001157109"/>
    </source>
</evidence>
<keyword evidence="5 6" id="KW-0472">Membrane</keyword>
<keyword evidence="9" id="KW-1185">Reference proteome</keyword>
<evidence type="ECO:0000313" key="8">
    <source>
        <dbReference type="EMBL" id="GMA18333.1"/>
    </source>
</evidence>